<keyword evidence="6" id="KW-0735">Signal-anchor</keyword>
<comment type="similarity">
    <text evidence="11">Belongs to the orthopoxvirus OPG161 family.</text>
</comment>
<dbReference type="InterPro" id="IPR016186">
    <property type="entry name" value="C-type_lectin-like/link_sf"/>
</dbReference>
<evidence type="ECO:0000256" key="14">
    <source>
        <dbReference type="ARBA" id="ARBA00046978"/>
    </source>
</evidence>
<name>D3IZQ8_9POXV</name>
<comment type="subcellular location">
    <subcellularLocation>
        <location evidence="2">Host membrane</location>
        <topology evidence="2">Single-pass type II membrane protein</topology>
    </subcellularLocation>
    <subcellularLocation>
        <location evidence="1">Virion membrane</location>
        <topology evidence="1">Single-pass type II membrane protein</topology>
    </subcellularLocation>
</comment>
<dbReference type="GO" id="GO:0033644">
    <property type="term" value="C:host cell membrane"/>
    <property type="evidence" value="ECO:0007669"/>
    <property type="project" value="UniProtKB-SubCell"/>
</dbReference>
<dbReference type="Proteomes" id="UP000117145">
    <property type="component" value="Segment"/>
</dbReference>
<evidence type="ECO:0000256" key="9">
    <source>
        <dbReference type="ARBA" id="ARBA00023157"/>
    </source>
</evidence>
<dbReference type="OrthoDB" id="25377at10239"/>
<evidence type="ECO:0000313" key="16">
    <source>
        <dbReference type="EMBL" id="ADC54012.1"/>
    </source>
</evidence>
<evidence type="ECO:0000256" key="4">
    <source>
        <dbReference type="ARBA" id="ARBA00022844"/>
    </source>
</evidence>
<evidence type="ECO:0000256" key="6">
    <source>
        <dbReference type="ARBA" id="ARBA00022968"/>
    </source>
</evidence>
<keyword evidence="17" id="KW-1185">Reference proteome</keyword>
<reference evidence="16 17" key="1">
    <citation type="journal article" date="2010" name="J. Gen. Virol.">
        <title>The genome of pseudocowpoxvirus: comparison of a reindeer isolate and a reference strain.</title>
        <authorList>
            <person name="Hautaniemi M."/>
            <person name="Ueda N."/>
            <person name="Tuimala J."/>
            <person name="Mercer A.A."/>
            <person name="Lahdenpera J."/>
            <person name="McInnes C.J."/>
        </authorList>
    </citation>
    <scope>NUCLEOTIDE SEQUENCE [LARGE SCALE GENOMIC DNA]</scope>
    <source>
        <strain evidence="16">VR634</strain>
    </source>
</reference>
<evidence type="ECO:0000256" key="2">
    <source>
        <dbReference type="ARBA" id="ARBA00004597"/>
    </source>
</evidence>
<keyword evidence="3 15" id="KW-0812">Transmembrane</keyword>
<sequence length="159" mass="17786">MAHNTFDNDSEANNNANYIASVKRQKAIRRYVKLFFRFTAAIAIIVLAILVVVLALSLDQCLHNEHPHDDVYNSTCDGIPLGNKCLTLHTSSTWEEANLSCGRLGFHLPSTGIHKKFPWLVTHLDGTWGSTKNSIFNPTGETQQVMGPQEVHKYFCVSD</sequence>
<evidence type="ECO:0000256" key="15">
    <source>
        <dbReference type="SAM" id="Phobius"/>
    </source>
</evidence>
<dbReference type="EMBL" id="GQ329670">
    <property type="protein sequence ID" value="ADC54012.1"/>
    <property type="molecule type" value="Genomic_DNA"/>
</dbReference>
<keyword evidence="10" id="KW-0325">Glycoprotein</keyword>
<comment type="subunit">
    <text evidence="14">Homodimer, disulfide-linked. Interacts with protein OPG190. Interacts (via C-terminus) with protein OPG164. Interacts with OPG162.</text>
</comment>
<evidence type="ECO:0000256" key="1">
    <source>
        <dbReference type="ARBA" id="ARBA00004208"/>
    </source>
</evidence>
<keyword evidence="8 15" id="KW-0472">Membrane</keyword>
<feature type="transmembrane region" description="Helical" evidence="15">
    <location>
        <begin position="34"/>
        <end position="58"/>
    </location>
</feature>
<keyword evidence="5" id="KW-1043">Host membrane</keyword>
<comment type="function">
    <text evidence="13">Forms a complex with OPG162 and OPG190 to coordinate the incorporation of OPG164 into wrapped enveloped virion (EV) membranes and, subsequently, the production of actin tails. Therefore plays an essential role in efficient cell-to-cell spread of viral particles.</text>
</comment>
<protein>
    <recommendedName>
        <fullName evidence="12">Protein OPG161</fullName>
    </recommendedName>
</protein>
<accession>D3IZQ8</accession>
<evidence type="ECO:0000256" key="12">
    <source>
        <dbReference type="ARBA" id="ARBA00034879"/>
    </source>
</evidence>
<keyword evidence="4" id="KW-0946">Virion</keyword>
<keyword evidence="9" id="KW-1015">Disulfide bond</keyword>
<evidence type="ECO:0000256" key="5">
    <source>
        <dbReference type="ARBA" id="ARBA00022870"/>
    </source>
</evidence>
<keyword evidence="7 15" id="KW-1133">Transmembrane helix</keyword>
<evidence type="ECO:0000256" key="8">
    <source>
        <dbReference type="ARBA" id="ARBA00023136"/>
    </source>
</evidence>
<evidence type="ECO:0000256" key="10">
    <source>
        <dbReference type="ARBA" id="ARBA00023180"/>
    </source>
</evidence>
<organism evidence="16 17">
    <name type="scientific">Pseudocowpox virus</name>
    <dbReference type="NCBI Taxonomy" id="129726"/>
    <lineage>
        <taxon>Viruses</taxon>
        <taxon>Varidnaviria</taxon>
        <taxon>Bamfordvirae</taxon>
        <taxon>Nucleocytoviricota</taxon>
        <taxon>Pokkesviricetes</taxon>
        <taxon>Chitovirales</taxon>
        <taxon>Poxviridae</taxon>
        <taxon>Chordopoxvirinae</taxon>
        <taxon>Parapoxvirus</taxon>
        <taxon>Parapoxvirus pseudocowpox</taxon>
    </lineage>
</organism>
<evidence type="ECO:0000256" key="3">
    <source>
        <dbReference type="ARBA" id="ARBA00022692"/>
    </source>
</evidence>
<evidence type="ECO:0000313" key="17">
    <source>
        <dbReference type="Proteomes" id="UP000117145"/>
    </source>
</evidence>
<dbReference type="RefSeq" id="YP_003457416.1">
    <property type="nucleotide sequence ID" value="NC_013804.1"/>
</dbReference>
<dbReference type="GeneID" id="8797314"/>
<dbReference type="KEGG" id="vg:8797314"/>
<proteinExistence type="inferred from homology"/>
<dbReference type="Pfam" id="PF05966">
    <property type="entry name" value="Chordopox_A33R"/>
    <property type="match status" value="1"/>
</dbReference>
<evidence type="ECO:0000256" key="11">
    <source>
        <dbReference type="ARBA" id="ARBA00034751"/>
    </source>
</evidence>
<dbReference type="Gene3D" id="3.10.100.10">
    <property type="entry name" value="Mannose-Binding Protein A, subunit A"/>
    <property type="match status" value="1"/>
</dbReference>
<evidence type="ECO:0000256" key="13">
    <source>
        <dbReference type="ARBA" id="ARBA00046059"/>
    </source>
</evidence>
<evidence type="ECO:0000256" key="7">
    <source>
        <dbReference type="ARBA" id="ARBA00022989"/>
    </source>
</evidence>
<dbReference type="InterPro" id="IPR009238">
    <property type="entry name" value="Chordopox_A33R"/>
</dbReference>
<dbReference type="GO" id="GO:0055036">
    <property type="term" value="C:virion membrane"/>
    <property type="evidence" value="ECO:0007669"/>
    <property type="project" value="UniProtKB-SubCell"/>
</dbReference>